<feature type="compositionally biased region" description="Polar residues" evidence="1">
    <location>
        <begin position="11"/>
        <end position="20"/>
    </location>
</feature>
<comment type="caution">
    <text evidence="2">The sequence shown here is derived from an EMBL/GenBank/DDBJ whole genome shotgun (WGS) entry which is preliminary data.</text>
</comment>
<keyword evidence="3" id="KW-1185">Reference proteome</keyword>
<accession>A0AAV1IXY5</accession>
<reference evidence="2 3" key="1">
    <citation type="submission" date="2023-11" db="EMBL/GenBank/DDBJ databases">
        <authorList>
            <person name="Okamura Y."/>
        </authorList>
    </citation>
    <scope>NUCLEOTIDE SEQUENCE [LARGE SCALE GENOMIC DNA]</scope>
</reference>
<proteinExistence type="predicted"/>
<evidence type="ECO:0000313" key="3">
    <source>
        <dbReference type="Proteomes" id="UP001497472"/>
    </source>
</evidence>
<dbReference type="AlphaFoldDB" id="A0AAV1IXY5"/>
<evidence type="ECO:0000313" key="2">
    <source>
        <dbReference type="EMBL" id="CAK1540825.1"/>
    </source>
</evidence>
<dbReference type="Proteomes" id="UP001497472">
    <property type="component" value="Unassembled WGS sequence"/>
</dbReference>
<name>A0AAV1IXY5_9NEOP</name>
<feature type="region of interest" description="Disordered" evidence="1">
    <location>
        <begin position="1"/>
        <end position="29"/>
    </location>
</feature>
<dbReference type="EMBL" id="CAVLEF010000001">
    <property type="protein sequence ID" value="CAK1540825.1"/>
    <property type="molecule type" value="Genomic_DNA"/>
</dbReference>
<protein>
    <submittedName>
        <fullName evidence="2">Uncharacterized protein</fullName>
    </submittedName>
</protein>
<gene>
    <name evidence="2" type="ORF">LNINA_LOCUS846</name>
</gene>
<sequence length="399" mass="45580">MTQRLHKIYGTNRQKPNCDSSPRPEVSFEDAEKMSIEREKIRNNYAVKYPEDSREFSNCYHGHKVNDPLHIAASHVGCAAEPEKKALKSGIKKPAILSFPSFVPGSGLCWSPSLERSTENIQEKEQLVCRRCRNCKQTFVSERGRVYKDNIMRFSDISTMTPCLNDAACGPPIEASHSSSISLSMSNVAVRDEPEPQVRFTPSPTVRSIDDDASFNFDYYEQRPVEITECYDEVYQRGAIEYTKSRRTILPKCSNLNEIGEKFTEPRKNLYNEGISDTIAENFSGRCPLTNRIQISEKRGYSKTSVFGKNAEIPFAHRNRSKYHSDCKTELKKKPLRCGVLRKEEVRLAAEPKAMRFCQPGATDRCDVQPCIRMPRKVLSSERNIDSFILSQSIRPKFF</sequence>
<organism evidence="2 3">
    <name type="scientific">Leptosia nina</name>
    <dbReference type="NCBI Taxonomy" id="320188"/>
    <lineage>
        <taxon>Eukaryota</taxon>
        <taxon>Metazoa</taxon>
        <taxon>Ecdysozoa</taxon>
        <taxon>Arthropoda</taxon>
        <taxon>Hexapoda</taxon>
        <taxon>Insecta</taxon>
        <taxon>Pterygota</taxon>
        <taxon>Neoptera</taxon>
        <taxon>Endopterygota</taxon>
        <taxon>Lepidoptera</taxon>
        <taxon>Glossata</taxon>
        <taxon>Ditrysia</taxon>
        <taxon>Papilionoidea</taxon>
        <taxon>Pieridae</taxon>
        <taxon>Pierinae</taxon>
        <taxon>Leptosia</taxon>
    </lineage>
</organism>
<evidence type="ECO:0000256" key="1">
    <source>
        <dbReference type="SAM" id="MobiDB-lite"/>
    </source>
</evidence>